<dbReference type="Gene3D" id="1.25.40.90">
    <property type="match status" value="1"/>
</dbReference>
<dbReference type="InterPro" id="IPR004152">
    <property type="entry name" value="GAT_dom"/>
</dbReference>
<keyword evidence="4" id="KW-0813">Transport</keyword>
<dbReference type="GO" id="GO:0031267">
    <property type="term" value="F:small GTPase binding"/>
    <property type="evidence" value="ECO:0007669"/>
    <property type="project" value="InterPro"/>
</dbReference>
<dbReference type="Pfam" id="PF18308">
    <property type="entry name" value="GGA_N-GAT"/>
    <property type="match status" value="1"/>
</dbReference>
<dbReference type="GO" id="GO:0005802">
    <property type="term" value="C:trans-Golgi network"/>
    <property type="evidence" value="ECO:0007669"/>
    <property type="project" value="InterPro"/>
</dbReference>
<evidence type="ECO:0000259" key="8">
    <source>
        <dbReference type="PROSITE" id="PS50909"/>
    </source>
</evidence>
<dbReference type="GO" id="GO:0043130">
    <property type="term" value="F:ubiquitin binding"/>
    <property type="evidence" value="ECO:0007669"/>
    <property type="project" value="InterPro"/>
</dbReference>
<dbReference type="CDD" id="cd14234">
    <property type="entry name" value="GAT_GGA_meta"/>
    <property type="match status" value="1"/>
</dbReference>
<dbReference type="PROSITE" id="PS50909">
    <property type="entry name" value="GAT"/>
    <property type="match status" value="1"/>
</dbReference>
<reference evidence="9 10" key="1">
    <citation type="submission" date="2024-05" db="EMBL/GenBank/DDBJ databases">
        <authorList>
            <person name="Wallberg A."/>
        </authorList>
    </citation>
    <scope>NUCLEOTIDE SEQUENCE [LARGE SCALE GENOMIC DNA]</scope>
</reference>
<dbReference type="Proteomes" id="UP001497623">
    <property type="component" value="Unassembled WGS sequence"/>
</dbReference>
<dbReference type="SMART" id="SM00288">
    <property type="entry name" value="VHS"/>
    <property type="match status" value="1"/>
</dbReference>
<comment type="caution">
    <text evidence="9">The sequence shown here is derived from an EMBL/GenBank/DDBJ whole genome shotgun (WGS) entry which is preliminary data.</text>
</comment>
<dbReference type="EMBL" id="CAXKWB010019149">
    <property type="protein sequence ID" value="CAL4121689.1"/>
    <property type="molecule type" value="Genomic_DNA"/>
</dbReference>
<feature type="domain" description="GAT" evidence="8">
    <location>
        <begin position="179"/>
        <end position="308"/>
    </location>
</feature>
<evidence type="ECO:0000256" key="2">
    <source>
        <dbReference type="ARBA" id="ARBA00004412"/>
    </source>
</evidence>
<dbReference type="InterPro" id="IPR027422">
    <property type="entry name" value="GGA1-3"/>
</dbReference>
<proteinExistence type="inferred from homology"/>
<dbReference type="GO" id="GO:0006893">
    <property type="term" value="P:Golgi to plasma membrane transport"/>
    <property type="evidence" value="ECO:0007669"/>
    <property type="project" value="TreeGrafter"/>
</dbReference>
<evidence type="ECO:0000256" key="5">
    <source>
        <dbReference type="ARBA" id="ARBA00022843"/>
    </source>
</evidence>
<keyword evidence="5" id="KW-0832">Ubl conjugation</keyword>
<evidence type="ECO:0000313" key="10">
    <source>
        <dbReference type="Proteomes" id="UP001497623"/>
    </source>
</evidence>
<dbReference type="InterPro" id="IPR002014">
    <property type="entry name" value="VHS_dom"/>
</dbReference>
<dbReference type="Pfam" id="PF03127">
    <property type="entry name" value="GAT"/>
    <property type="match status" value="1"/>
</dbReference>
<evidence type="ECO:0000256" key="3">
    <source>
        <dbReference type="ARBA" id="ARBA00008099"/>
    </source>
</evidence>
<evidence type="ECO:0000256" key="4">
    <source>
        <dbReference type="ARBA" id="ARBA00022448"/>
    </source>
</evidence>
<comment type="subcellular location">
    <subcellularLocation>
        <location evidence="2">Early endosome</location>
    </subcellularLocation>
    <subcellularLocation>
        <location evidence="1">Golgi apparatus</location>
        <location evidence="1">trans-Golgi network membrane</location>
        <topology evidence="1">Peripheral membrane protein</topology>
    </subcellularLocation>
</comment>
<evidence type="ECO:0000256" key="1">
    <source>
        <dbReference type="ARBA" id="ARBA00004150"/>
    </source>
</evidence>
<dbReference type="GO" id="GO:0035091">
    <property type="term" value="F:phosphatidylinositol binding"/>
    <property type="evidence" value="ECO:0007669"/>
    <property type="project" value="InterPro"/>
</dbReference>
<dbReference type="CDD" id="cd03567">
    <property type="entry name" value="VHS_GGA_metazoan"/>
    <property type="match status" value="1"/>
</dbReference>
<dbReference type="PROSITE" id="PS50179">
    <property type="entry name" value="VHS"/>
    <property type="match status" value="1"/>
</dbReference>
<keyword evidence="6" id="KW-0653">Protein transport</keyword>
<dbReference type="PANTHER" id="PTHR45905:SF1">
    <property type="entry name" value="GOLGI-LOCALIZED, GAMMA-ADAPTIN EAR CONTAINING, ARF BINDING PROTEIN"/>
    <property type="match status" value="1"/>
</dbReference>
<dbReference type="InterPro" id="IPR041198">
    <property type="entry name" value="GGA_N-GAT"/>
</dbReference>
<dbReference type="Gene3D" id="1.20.58.160">
    <property type="match status" value="1"/>
</dbReference>
<sequence length="485" mass="52590">MSDPAPATSEIKGRGPSLESLIQKATSPLNRDDYPNAIQAVWHAVSSKASNVQTAVRLLAHKIQSPQEREAVQALAVLQACVNNCGASFHAEIGKFRFLNEMIKLVSPKYLGNHTAAQVKRKVAELLFTWTIDLPSEPKILEAYNMLKKQGVVRKDPAYLGVPTNPVPRPRDKNAVFEDEEKAKLLQKLLQSKNPEDLHKANALIKSMVKEDQRKLERASRRIVEVETVMKNCGVLDEMLSSQQEGSGVVSQSDLDLMAELHTSCTNLRANIYRLVSEMDEKEEGIGDLLKAYDELSRVMGRYRLVIDGNKNAAAASGPVPSRDINDREADTKEVLLDLFSPEETPTDTSSSTSINIINQDLGLASLSLSDNISSAVSTPLSATPISQTASLLGDIPTNISAPPVNEGVSFMDALGSVFSPPIGLPTNTYILASPLLPESSTANVPVLGSKSVIEPNSNHLDELDILASETISSLGLQNLNLTHT</sequence>
<dbReference type="SUPFAM" id="SSF48464">
    <property type="entry name" value="ENTH/VHS domain"/>
    <property type="match status" value="1"/>
</dbReference>
<protein>
    <submittedName>
        <fullName evidence="9">Uncharacterized protein</fullName>
    </submittedName>
</protein>
<dbReference type="AlphaFoldDB" id="A0AAV2RD78"/>
<accession>A0AAV2RD78</accession>
<evidence type="ECO:0000259" key="7">
    <source>
        <dbReference type="PROSITE" id="PS50179"/>
    </source>
</evidence>
<organism evidence="9 10">
    <name type="scientific">Meganyctiphanes norvegica</name>
    <name type="common">Northern krill</name>
    <name type="synonym">Thysanopoda norvegica</name>
    <dbReference type="NCBI Taxonomy" id="48144"/>
    <lineage>
        <taxon>Eukaryota</taxon>
        <taxon>Metazoa</taxon>
        <taxon>Ecdysozoa</taxon>
        <taxon>Arthropoda</taxon>
        <taxon>Crustacea</taxon>
        <taxon>Multicrustacea</taxon>
        <taxon>Malacostraca</taxon>
        <taxon>Eumalacostraca</taxon>
        <taxon>Eucarida</taxon>
        <taxon>Euphausiacea</taxon>
        <taxon>Euphausiidae</taxon>
        <taxon>Meganyctiphanes</taxon>
    </lineage>
</organism>
<gene>
    <name evidence="9" type="ORF">MNOR_LOCUS22571</name>
</gene>
<dbReference type="SUPFAM" id="SSF89009">
    <property type="entry name" value="GAT-like domain"/>
    <property type="match status" value="1"/>
</dbReference>
<dbReference type="PANTHER" id="PTHR45905">
    <property type="entry name" value="GOLGI-LOCALIZED, GAMMA-ADAPTIN EAR CONTAINING, ARF BINDING PROTEIN"/>
    <property type="match status" value="1"/>
</dbReference>
<keyword evidence="10" id="KW-1185">Reference proteome</keyword>
<name>A0AAV2RD78_MEGNR</name>
<feature type="domain" description="VHS" evidence="7">
    <location>
        <begin position="25"/>
        <end position="155"/>
    </location>
</feature>
<dbReference type="GO" id="GO:0006886">
    <property type="term" value="P:intracellular protein transport"/>
    <property type="evidence" value="ECO:0007669"/>
    <property type="project" value="InterPro"/>
</dbReference>
<dbReference type="Pfam" id="PF00790">
    <property type="entry name" value="VHS"/>
    <property type="match status" value="1"/>
</dbReference>
<dbReference type="InterPro" id="IPR038425">
    <property type="entry name" value="GAT_sf"/>
</dbReference>
<dbReference type="InterPro" id="IPR008942">
    <property type="entry name" value="ENTH_VHS"/>
</dbReference>
<dbReference type="Gene3D" id="1.20.5.170">
    <property type="match status" value="1"/>
</dbReference>
<dbReference type="GO" id="GO:0034394">
    <property type="term" value="P:protein localization to cell surface"/>
    <property type="evidence" value="ECO:0007669"/>
    <property type="project" value="TreeGrafter"/>
</dbReference>
<evidence type="ECO:0000313" key="9">
    <source>
        <dbReference type="EMBL" id="CAL4121689.1"/>
    </source>
</evidence>
<dbReference type="GO" id="GO:0005769">
    <property type="term" value="C:early endosome"/>
    <property type="evidence" value="ECO:0007669"/>
    <property type="project" value="UniProtKB-SubCell"/>
</dbReference>
<comment type="similarity">
    <text evidence="3">Belongs to the GGA protein family.</text>
</comment>
<evidence type="ECO:0000256" key="6">
    <source>
        <dbReference type="ARBA" id="ARBA00022927"/>
    </source>
</evidence>